<dbReference type="EMBL" id="WWCM01000011">
    <property type="protein sequence ID" value="MYM40842.1"/>
    <property type="molecule type" value="Genomic_DNA"/>
</dbReference>
<sequence>MKCASCQQPLFSAVAFCPYCRAPQAHGSADPVVPPAEVAPPVPRGKGETTRIPKRAETTPPRQPQKPPEPAKPAETKPEPVPAAKAAHAQPAAQPDSKASVAAGGQRKPSRLWRNLAIGIVLVLGLFAYMGQRDKARGLACQSAISAGQQALEHGDLDGARQQNDIAQANCDAPAKEQLAKFQKTLQAADTVETCRSNQRLLTTQLNEHKLESASKTLARLVPKCAAEANSGKLRRRLNQAQTSASNAVQATRRALASQNLAAAQQGMASLLAANTEAAEREELENEIVRLKTVTDARNEASVPAPAATTPAPAPVTSTAPANVPLAAPPAAAAPRPAPAADDSREQKSGAVASAKAEMAQTFITDAENALAQRRFDSARTYLESARRMDPANPRIEALSRQIRERERQLLQQDTTIR</sequence>
<evidence type="ECO:0000256" key="1">
    <source>
        <dbReference type="SAM" id="MobiDB-lite"/>
    </source>
</evidence>
<reference evidence="3 4" key="1">
    <citation type="submission" date="2019-12" db="EMBL/GenBank/DDBJ databases">
        <title>Novel species isolated from a subtropical stream in China.</title>
        <authorList>
            <person name="Lu H."/>
        </authorList>
    </citation>
    <scope>NUCLEOTIDE SEQUENCE [LARGE SCALE GENOMIC DNA]</scope>
    <source>
        <strain evidence="3 4">CY13W</strain>
    </source>
</reference>
<feature type="compositionally biased region" description="Pro residues" evidence="1">
    <location>
        <begin position="32"/>
        <end position="43"/>
    </location>
</feature>
<proteinExistence type="predicted"/>
<feature type="compositionally biased region" description="Low complexity" evidence="1">
    <location>
        <begin position="301"/>
        <end position="341"/>
    </location>
</feature>
<keyword evidence="2" id="KW-0812">Transmembrane</keyword>
<dbReference type="RefSeq" id="WP_161040179.1">
    <property type="nucleotide sequence ID" value="NZ_WWCM01000011.1"/>
</dbReference>
<evidence type="ECO:0000256" key="2">
    <source>
        <dbReference type="SAM" id="Phobius"/>
    </source>
</evidence>
<feature type="compositionally biased region" description="Low complexity" evidence="1">
    <location>
        <begin position="82"/>
        <end position="95"/>
    </location>
</feature>
<evidence type="ECO:0008006" key="5">
    <source>
        <dbReference type="Google" id="ProtNLM"/>
    </source>
</evidence>
<feature type="region of interest" description="Disordered" evidence="1">
    <location>
        <begin position="297"/>
        <end position="354"/>
    </location>
</feature>
<organism evidence="3 4">
    <name type="scientific">Duganella qianjiadongensis</name>
    <dbReference type="NCBI Taxonomy" id="2692176"/>
    <lineage>
        <taxon>Bacteria</taxon>
        <taxon>Pseudomonadati</taxon>
        <taxon>Pseudomonadota</taxon>
        <taxon>Betaproteobacteria</taxon>
        <taxon>Burkholderiales</taxon>
        <taxon>Oxalobacteraceae</taxon>
        <taxon>Telluria group</taxon>
        <taxon>Duganella</taxon>
    </lineage>
</organism>
<feature type="compositionally biased region" description="Pro residues" evidence="1">
    <location>
        <begin position="61"/>
        <end position="71"/>
    </location>
</feature>
<feature type="compositionally biased region" description="Basic and acidic residues" evidence="1">
    <location>
        <begin position="45"/>
        <end position="57"/>
    </location>
</feature>
<keyword evidence="2" id="KW-0472">Membrane</keyword>
<protein>
    <recommendedName>
        <fullName evidence="5">Tetratricopeptide repeat protein</fullName>
    </recommendedName>
</protein>
<accession>A0ABW9VMY4</accession>
<keyword evidence="2" id="KW-1133">Transmembrane helix</keyword>
<gene>
    <name evidence="3" type="ORF">GTP27_16055</name>
</gene>
<keyword evidence="4" id="KW-1185">Reference proteome</keyword>
<evidence type="ECO:0000313" key="3">
    <source>
        <dbReference type="EMBL" id="MYM40842.1"/>
    </source>
</evidence>
<evidence type="ECO:0000313" key="4">
    <source>
        <dbReference type="Proteomes" id="UP000478090"/>
    </source>
</evidence>
<dbReference type="Proteomes" id="UP000478090">
    <property type="component" value="Unassembled WGS sequence"/>
</dbReference>
<comment type="caution">
    <text evidence="3">The sequence shown here is derived from an EMBL/GenBank/DDBJ whole genome shotgun (WGS) entry which is preliminary data.</text>
</comment>
<feature type="region of interest" description="Disordered" evidence="1">
    <location>
        <begin position="25"/>
        <end position="108"/>
    </location>
</feature>
<feature type="transmembrane region" description="Helical" evidence="2">
    <location>
        <begin position="112"/>
        <end position="131"/>
    </location>
</feature>
<name>A0ABW9VMY4_9BURK</name>